<keyword evidence="2" id="KW-0378">Hydrolase</keyword>
<keyword evidence="4" id="KW-1185">Reference proteome</keyword>
<reference evidence="2 3" key="1">
    <citation type="submission" date="2018-06" db="EMBL/GenBank/DDBJ databases">
        <authorList>
            <consortium name="Pathogen Informatics"/>
            <person name="Doyle S."/>
        </authorList>
    </citation>
    <scope>NUCLEOTIDE SEQUENCE [LARGE SCALE GENOMIC DNA]</scope>
    <source>
        <strain evidence="2 3">NCTC11842</strain>
    </source>
</reference>
<evidence type="ECO:0000313" key="1">
    <source>
        <dbReference type="EMBL" id="MBF8642785.1"/>
    </source>
</evidence>
<dbReference type="InterPro" id="IPR018163">
    <property type="entry name" value="Thr/Ala-tRNA-synth_IIc_edit"/>
</dbReference>
<dbReference type="Proteomes" id="UP000250443">
    <property type="component" value="Unassembled WGS sequence"/>
</dbReference>
<dbReference type="EC" id="6.1.1.7" evidence="2"/>
<dbReference type="EMBL" id="JADMCD010000011">
    <property type="protein sequence ID" value="MBF8642785.1"/>
    <property type="molecule type" value="Genomic_DNA"/>
</dbReference>
<organism evidence="2 3">
    <name type="scientific">Pseudomonas luteola</name>
    <dbReference type="NCBI Taxonomy" id="47886"/>
    <lineage>
        <taxon>Bacteria</taxon>
        <taxon>Pseudomonadati</taxon>
        <taxon>Pseudomonadota</taxon>
        <taxon>Gammaproteobacteria</taxon>
        <taxon>Pseudomonadales</taxon>
        <taxon>Pseudomonadaceae</taxon>
        <taxon>Pseudomonas</taxon>
    </lineage>
</organism>
<dbReference type="Gene3D" id="3.30.980.10">
    <property type="entry name" value="Threonyl-trna Synthetase, Chain A, domain 2"/>
    <property type="match status" value="1"/>
</dbReference>
<dbReference type="AlphaFoldDB" id="A0A2X2FDQ6"/>
<keyword evidence="2" id="KW-0436">Ligase</keyword>
<proteinExistence type="predicted"/>
<dbReference type="InterPro" id="IPR051335">
    <property type="entry name" value="Alanyl-tRNA_Editing_Enzymes"/>
</dbReference>
<name>A0A2X2FDQ6_PSELU</name>
<dbReference type="InterPro" id="IPR009000">
    <property type="entry name" value="Transl_B-barrel_sf"/>
</dbReference>
<dbReference type="GO" id="GO:0016787">
    <property type="term" value="F:hydrolase activity"/>
    <property type="evidence" value="ECO:0007669"/>
    <property type="project" value="UniProtKB-KW"/>
</dbReference>
<dbReference type="Gene3D" id="2.40.30.130">
    <property type="match status" value="1"/>
</dbReference>
<evidence type="ECO:0000313" key="2">
    <source>
        <dbReference type="EMBL" id="SPZ16940.1"/>
    </source>
</evidence>
<dbReference type="SUPFAM" id="SSF50447">
    <property type="entry name" value="Translation proteins"/>
    <property type="match status" value="1"/>
</dbReference>
<dbReference type="Proteomes" id="UP000626180">
    <property type="component" value="Unassembled WGS sequence"/>
</dbReference>
<reference evidence="1 4" key="2">
    <citation type="submission" date="2020-10" db="EMBL/GenBank/DDBJ databases">
        <title>Genome sequences of Pseudomonas isolates.</title>
        <authorList>
            <person name="Wessels L."/>
            <person name="Reich F."/>
            <person name="Hammerl J."/>
        </authorList>
    </citation>
    <scope>NUCLEOTIDE SEQUENCE [LARGE SCALE GENOMIC DNA]</scope>
    <source>
        <strain evidence="1 4">20-MO00624-0</strain>
    </source>
</reference>
<dbReference type="PANTHER" id="PTHR43462:SF2">
    <property type="entry name" value="THREONYL AND ALANYL TRNA SYNTHETASE SECOND ADDITIONAL DOMAIN-CONTAINING PROTEIN"/>
    <property type="match status" value="1"/>
</dbReference>
<evidence type="ECO:0000313" key="4">
    <source>
        <dbReference type="Proteomes" id="UP000626180"/>
    </source>
</evidence>
<sequence length="211" mass="23722">MTQRLYYSSDILVMEVEVTACAPWEDLYAVELAATPFHPQGGGQPSDTGWLGDTEVVMVKQDGERIVHYTREPLTLGSVRARVDENRRRLHTHLHSAGHLIGHIGEAFGWRPVKAHHWPGEGRIEFMPGQEARPLDAEQLESHFDQYVQQDLPVSITLDDEGQRRVGFGDFTPYGCGGTHVRSSRELNGLKDLLLKEKKGKLSVHYDVTSP</sequence>
<dbReference type="PANTHER" id="PTHR43462">
    <property type="entry name" value="ALANYL-TRNA EDITING PROTEIN"/>
    <property type="match status" value="1"/>
</dbReference>
<gene>
    <name evidence="2" type="primary">alaS_2</name>
    <name evidence="1" type="ORF">IRZ65_19120</name>
    <name evidence="2" type="ORF">NCTC11842_05980</name>
</gene>
<dbReference type="GO" id="GO:0000166">
    <property type="term" value="F:nucleotide binding"/>
    <property type="evidence" value="ECO:0007669"/>
    <property type="project" value="InterPro"/>
</dbReference>
<dbReference type="GO" id="GO:0004813">
    <property type="term" value="F:alanine-tRNA ligase activity"/>
    <property type="evidence" value="ECO:0007669"/>
    <property type="project" value="UniProtKB-EC"/>
</dbReference>
<dbReference type="SUPFAM" id="SSF55186">
    <property type="entry name" value="ThrRS/AlaRS common domain"/>
    <property type="match status" value="1"/>
</dbReference>
<evidence type="ECO:0000313" key="3">
    <source>
        <dbReference type="Proteomes" id="UP000250443"/>
    </source>
</evidence>
<protein>
    <submittedName>
        <fullName evidence="1">Alanyl-tRNA editing protein</fullName>
    </submittedName>
    <submittedName>
        <fullName evidence="2">Metal-dependent hydrolase</fullName>
        <ecNumber evidence="2">6.1.1.7</ecNumber>
    </submittedName>
</protein>
<dbReference type="EMBL" id="UAUF01000016">
    <property type="protein sequence ID" value="SPZ16940.1"/>
    <property type="molecule type" value="Genomic_DNA"/>
</dbReference>
<dbReference type="RefSeq" id="WP_010798503.1">
    <property type="nucleotide sequence ID" value="NZ_CP069263.1"/>
</dbReference>
<accession>A0A2X2FDQ6</accession>